<keyword evidence="1" id="KW-0677">Repeat</keyword>
<dbReference type="EMBL" id="CP025611">
    <property type="protein sequence ID" value="AUN29116.1"/>
    <property type="molecule type" value="Genomic_DNA"/>
</dbReference>
<dbReference type="PANTHER" id="PTHR45586:SF1">
    <property type="entry name" value="LIPOPOLYSACCHARIDE ASSEMBLY PROTEIN B"/>
    <property type="match status" value="1"/>
</dbReference>
<dbReference type="InterPro" id="IPR019734">
    <property type="entry name" value="TPR_rpt"/>
</dbReference>
<name>A0A2K9N981_9PROT</name>
<dbReference type="Pfam" id="PF13424">
    <property type="entry name" value="TPR_12"/>
    <property type="match status" value="1"/>
</dbReference>
<dbReference type="Pfam" id="PF13432">
    <property type="entry name" value="TPR_16"/>
    <property type="match status" value="1"/>
</dbReference>
<evidence type="ECO:0000313" key="4">
    <source>
        <dbReference type="EMBL" id="AUN29116.1"/>
    </source>
</evidence>
<sequence length="348" mass="37530">MEGRAGSPGGRPCFMWKTVIDAPFLGSVLPAGLLSRPKHKSSTKIRVLLMNRQDRRRQLSDLSKSDAMYSSFPSDMRAATELHRQGRMKEAADTLRKITKVYADHPDVRVAWSNLGATLQGMGKLDDAVAALKKARALKPDHPPPHHNLGMALAQQGKLDEAIESLQRACELDPNFRDAWAGLALVREQTGEIPLAAEAWQRAVQADPNAVEPLFNFGNCLFRLGMLQEAANAFQGCLARRPNMPEAVYALGRVHEEAGSFDTAAEAYLAATRIAPQVGQGHAQLAGLIVHIAGSDLAKAQGLADTYRQTHPDSPIVPQLFGRLEEIAKAAADAPAAAEPAEEATAEG</sequence>
<dbReference type="PROSITE" id="PS50293">
    <property type="entry name" value="TPR_REGION"/>
    <property type="match status" value="1"/>
</dbReference>
<dbReference type="Pfam" id="PF13414">
    <property type="entry name" value="TPR_11"/>
    <property type="match status" value="1"/>
</dbReference>
<evidence type="ECO:0000256" key="2">
    <source>
        <dbReference type="ARBA" id="ARBA00022803"/>
    </source>
</evidence>
<keyword evidence="5" id="KW-1185">Reference proteome</keyword>
<feature type="repeat" description="TPR" evidence="3">
    <location>
        <begin position="177"/>
        <end position="210"/>
    </location>
</feature>
<proteinExistence type="predicted"/>
<dbReference type="Gene3D" id="1.25.40.10">
    <property type="entry name" value="Tetratricopeptide repeat domain"/>
    <property type="match status" value="2"/>
</dbReference>
<dbReference type="PANTHER" id="PTHR45586">
    <property type="entry name" value="TPR REPEAT-CONTAINING PROTEIN PA4667"/>
    <property type="match status" value="1"/>
</dbReference>
<dbReference type="KEGG" id="ncb:C0V82_01775"/>
<reference evidence="4 5" key="1">
    <citation type="submission" date="2017-12" db="EMBL/GenBank/DDBJ databases">
        <title>Genomes of bacteria within cyanobacterial aggregates.</title>
        <authorList>
            <person name="Cai H."/>
        </authorList>
    </citation>
    <scope>NUCLEOTIDE SEQUENCE [LARGE SCALE GENOMIC DNA]</scope>
    <source>
        <strain evidence="4 5">TH16</strain>
    </source>
</reference>
<evidence type="ECO:0000256" key="1">
    <source>
        <dbReference type="ARBA" id="ARBA00022737"/>
    </source>
</evidence>
<feature type="repeat" description="TPR" evidence="3">
    <location>
        <begin position="109"/>
        <end position="142"/>
    </location>
</feature>
<gene>
    <name evidence="4" type="ORF">C0V82_01775</name>
</gene>
<keyword evidence="2 3" id="KW-0802">TPR repeat</keyword>
<dbReference type="AlphaFoldDB" id="A0A2K9N981"/>
<accession>A0A2K9N981</accession>
<dbReference type="SUPFAM" id="SSF48452">
    <property type="entry name" value="TPR-like"/>
    <property type="match status" value="1"/>
</dbReference>
<dbReference type="SMART" id="SM00028">
    <property type="entry name" value="TPR"/>
    <property type="match status" value="5"/>
</dbReference>
<dbReference type="InterPro" id="IPR011990">
    <property type="entry name" value="TPR-like_helical_dom_sf"/>
</dbReference>
<dbReference type="PROSITE" id="PS50005">
    <property type="entry name" value="TPR"/>
    <property type="match status" value="4"/>
</dbReference>
<protein>
    <submittedName>
        <fullName evidence="4">Uncharacterized protein</fullName>
    </submittedName>
</protein>
<evidence type="ECO:0000313" key="5">
    <source>
        <dbReference type="Proteomes" id="UP000234752"/>
    </source>
</evidence>
<feature type="repeat" description="TPR" evidence="3">
    <location>
        <begin position="143"/>
        <end position="176"/>
    </location>
</feature>
<organism evidence="4 5">
    <name type="scientific">Niveispirillum cyanobacteriorum</name>
    <dbReference type="NCBI Taxonomy" id="1612173"/>
    <lineage>
        <taxon>Bacteria</taxon>
        <taxon>Pseudomonadati</taxon>
        <taxon>Pseudomonadota</taxon>
        <taxon>Alphaproteobacteria</taxon>
        <taxon>Rhodospirillales</taxon>
        <taxon>Azospirillaceae</taxon>
        <taxon>Niveispirillum</taxon>
    </lineage>
</organism>
<feature type="repeat" description="TPR" evidence="3">
    <location>
        <begin position="245"/>
        <end position="278"/>
    </location>
</feature>
<dbReference type="InterPro" id="IPR051012">
    <property type="entry name" value="CellSynth/LPSAsmb/PSIAsmb"/>
</dbReference>
<evidence type="ECO:0000256" key="3">
    <source>
        <dbReference type="PROSITE-ProRule" id="PRU00339"/>
    </source>
</evidence>
<dbReference type="Proteomes" id="UP000234752">
    <property type="component" value="Chromosome eg_1"/>
</dbReference>